<evidence type="ECO:0000313" key="1">
    <source>
        <dbReference type="EMBL" id="KAJ3803595.1"/>
    </source>
</evidence>
<keyword evidence="2" id="KW-1185">Reference proteome</keyword>
<reference evidence="1" key="1">
    <citation type="submission" date="2022-09" db="EMBL/GenBank/DDBJ databases">
        <title>A Global Phylogenomic Analysis of the Shiitake Genus Lentinula.</title>
        <authorList>
            <consortium name="DOE Joint Genome Institute"/>
            <person name="Sierra-Patev S."/>
            <person name="Min B."/>
            <person name="Naranjo-Ortiz M."/>
            <person name="Looney B."/>
            <person name="Konkel Z."/>
            <person name="Slot J.C."/>
            <person name="Sakamoto Y."/>
            <person name="Steenwyk J.L."/>
            <person name="Rokas A."/>
            <person name="Carro J."/>
            <person name="Camarero S."/>
            <person name="Ferreira P."/>
            <person name="Molpeceres G."/>
            <person name="Ruiz-Duenas F.J."/>
            <person name="Serrano A."/>
            <person name="Henrissat B."/>
            <person name="Drula E."/>
            <person name="Hughes K.W."/>
            <person name="Mata J.L."/>
            <person name="Ishikawa N.K."/>
            <person name="Vargas-Isla R."/>
            <person name="Ushijima S."/>
            <person name="Smith C.A."/>
            <person name="Ahrendt S."/>
            <person name="Andreopoulos W."/>
            <person name="He G."/>
            <person name="Labutti K."/>
            <person name="Lipzen A."/>
            <person name="Ng V."/>
            <person name="Riley R."/>
            <person name="Sandor L."/>
            <person name="Barry K."/>
            <person name="Martinez A.T."/>
            <person name="Xiao Y."/>
            <person name="Gibbons J.G."/>
            <person name="Terashima K."/>
            <person name="Grigoriev I.V."/>
            <person name="Hibbett D.S."/>
        </authorList>
    </citation>
    <scope>NUCLEOTIDE SEQUENCE</scope>
    <source>
        <strain evidence="1">TMI1499</strain>
    </source>
</reference>
<name>A0ACC1TGB1_9AGAR</name>
<accession>A0ACC1TGB1</accession>
<gene>
    <name evidence="1" type="ORF">F5876DRAFT_84933</name>
</gene>
<organism evidence="1 2">
    <name type="scientific">Lentinula aff. lateritia</name>
    <dbReference type="NCBI Taxonomy" id="2804960"/>
    <lineage>
        <taxon>Eukaryota</taxon>
        <taxon>Fungi</taxon>
        <taxon>Dikarya</taxon>
        <taxon>Basidiomycota</taxon>
        <taxon>Agaricomycotina</taxon>
        <taxon>Agaricomycetes</taxon>
        <taxon>Agaricomycetidae</taxon>
        <taxon>Agaricales</taxon>
        <taxon>Marasmiineae</taxon>
        <taxon>Omphalotaceae</taxon>
        <taxon>Lentinula</taxon>
    </lineage>
</organism>
<protein>
    <submittedName>
        <fullName evidence="1">Uncharacterized protein</fullName>
    </submittedName>
</protein>
<dbReference type="Proteomes" id="UP001163835">
    <property type="component" value="Unassembled WGS sequence"/>
</dbReference>
<dbReference type="EMBL" id="MU797229">
    <property type="protein sequence ID" value="KAJ3803595.1"/>
    <property type="molecule type" value="Genomic_DNA"/>
</dbReference>
<comment type="caution">
    <text evidence="1">The sequence shown here is derived from an EMBL/GenBank/DDBJ whole genome shotgun (WGS) entry which is preliminary data.</text>
</comment>
<proteinExistence type="predicted"/>
<evidence type="ECO:0000313" key="2">
    <source>
        <dbReference type="Proteomes" id="UP001163835"/>
    </source>
</evidence>
<sequence length="105" mass="12051">MIILIVLSGFTPHGVSGLWMVLPSFWTLLCVNFGLFRHHSCVDINLGYHLWQHFCVDWHAGPFRYFRHFSGSIPPFGPDFIPSFVPTPSSYPPTPSYILQLRLFA</sequence>